<evidence type="ECO:0000313" key="10">
    <source>
        <dbReference type="EMBL" id="GEM46149.1"/>
    </source>
</evidence>
<dbReference type="FunFam" id="3.40.50.300:FF:000218">
    <property type="entry name" value="Multidrug ABC transporter ATP-binding protein"/>
    <property type="match status" value="1"/>
</dbReference>
<dbReference type="PROSITE" id="PS00211">
    <property type="entry name" value="ABC_TRANSPORTER_1"/>
    <property type="match status" value="1"/>
</dbReference>
<dbReference type="PROSITE" id="PS50893">
    <property type="entry name" value="ABC_TRANSPORTER_2"/>
    <property type="match status" value="1"/>
</dbReference>
<keyword evidence="3" id="KW-0547">Nucleotide-binding</keyword>
<evidence type="ECO:0000256" key="6">
    <source>
        <dbReference type="ARBA" id="ARBA00023136"/>
    </source>
</evidence>
<feature type="transmembrane region" description="Helical" evidence="7">
    <location>
        <begin position="252"/>
        <end position="271"/>
    </location>
</feature>
<dbReference type="InterPro" id="IPR036640">
    <property type="entry name" value="ABC1_TM_sf"/>
</dbReference>
<protein>
    <submittedName>
        <fullName evidence="10">ABC transporter ATP-binding protein</fullName>
    </submittedName>
</protein>
<dbReference type="Pfam" id="PF00005">
    <property type="entry name" value="ABC_tran"/>
    <property type="match status" value="1"/>
</dbReference>
<dbReference type="SUPFAM" id="SSF90123">
    <property type="entry name" value="ABC transporter transmembrane region"/>
    <property type="match status" value="1"/>
</dbReference>
<comment type="caution">
    <text evidence="10">The sequence shown here is derived from an EMBL/GenBank/DDBJ whole genome shotgun (WGS) entry which is preliminary data.</text>
</comment>
<dbReference type="SMART" id="SM00382">
    <property type="entry name" value="AAA"/>
    <property type="match status" value="1"/>
</dbReference>
<dbReference type="GO" id="GO:0005524">
    <property type="term" value="F:ATP binding"/>
    <property type="evidence" value="ECO:0007669"/>
    <property type="project" value="UniProtKB-KW"/>
</dbReference>
<dbReference type="Pfam" id="PF00664">
    <property type="entry name" value="ABC_membrane"/>
    <property type="match status" value="1"/>
</dbReference>
<feature type="transmembrane region" description="Helical" evidence="7">
    <location>
        <begin position="165"/>
        <end position="184"/>
    </location>
</feature>
<gene>
    <name evidence="10" type="primary">abcT3</name>
    <name evidence="10" type="ORF">DC3_17840</name>
</gene>
<proteinExistence type="predicted"/>
<keyword evidence="4 10" id="KW-0067">ATP-binding</keyword>
<evidence type="ECO:0000256" key="4">
    <source>
        <dbReference type="ARBA" id="ARBA00022840"/>
    </source>
</evidence>
<evidence type="ECO:0000256" key="2">
    <source>
        <dbReference type="ARBA" id="ARBA00022692"/>
    </source>
</evidence>
<evidence type="ECO:0000256" key="5">
    <source>
        <dbReference type="ARBA" id="ARBA00022989"/>
    </source>
</evidence>
<dbReference type="InterPro" id="IPR027417">
    <property type="entry name" value="P-loop_NTPase"/>
</dbReference>
<organism evidence="10 11">
    <name type="scientific">Deinococcus cellulosilyticus (strain DSM 18568 / NBRC 106333 / KACC 11606 / 5516J-15)</name>
    <dbReference type="NCBI Taxonomy" id="1223518"/>
    <lineage>
        <taxon>Bacteria</taxon>
        <taxon>Thermotogati</taxon>
        <taxon>Deinococcota</taxon>
        <taxon>Deinococci</taxon>
        <taxon>Deinococcales</taxon>
        <taxon>Deinococcaceae</taxon>
        <taxon>Deinococcus</taxon>
    </lineage>
</organism>
<dbReference type="PROSITE" id="PS50929">
    <property type="entry name" value="ABC_TM1F"/>
    <property type="match status" value="1"/>
</dbReference>
<dbReference type="AlphaFoldDB" id="A0A511N010"/>
<dbReference type="GO" id="GO:0016887">
    <property type="term" value="F:ATP hydrolysis activity"/>
    <property type="evidence" value="ECO:0007669"/>
    <property type="project" value="InterPro"/>
</dbReference>
<keyword evidence="5 7" id="KW-1133">Transmembrane helix</keyword>
<dbReference type="Proteomes" id="UP000321306">
    <property type="component" value="Unassembled WGS sequence"/>
</dbReference>
<evidence type="ECO:0000256" key="1">
    <source>
        <dbReference type="ARBA" id="ARBA00004651"/>
    </source>
</evidence>
<keyword evidence="6 7" id="KW-0472">Membrane</keyword>
<feature type="domain" description="ABC transmembrane type-1" evidence="9">
    <location>
        <begin position="26"/>
        <end position="309"/>
    </location>
</feature>
<dbReference type="Gene3D" id="3.40.50.300">
    <property type="entry name" value="P-loop containing nucleotide triphosphate hydrolases"/>
    <property type="match status" value="1"/>
</dbReference>
<evidence type="ECO:0000256" key="3">
    <source>
        <dbReference type="ARBA" id="ARBA00022741"/>
    </source>
</evidence>
<dbReference type="EMBL" id="BJXB01000006">
    <property type="protein sequence ID" value="GEM46149.1"/>
    <property type="molecule type" value="Genomic_DNA"/>
</dbReference>
<dbReference type="Gene3D" id="1.20.1560.10">
    <property type="entry name" value="ABC transporter type 1, transmembrane domain"/>
    <property type="match status" value="1"/>
</dbReference>
<dbReference type="GO" id="GO:0015421">
    <property type="term" value="F:ABC-type oligopeptide transporter activity"/>
    <property type="evidence" value="ECO:0007669"/>
    <property type="project" value="TreeGrafter"/>
</dbReference>
<evidence type="ECO:0000256" key="7">
    <source>
        <dbReference type="SAM" id="Phobius"/>
    </source>
</evidence>
<dbReference type="InterPro" id="IPR011527">
    <property type="entry name" value="ABC1_TM_dom"/>
</dbReference>
<comment type="subcellular location">
    <subcellularLocation>
        <location evidence="1">Cell membrane</location>
        <topology evidence="1">Multi-pass membrane protein</topology>
    </subcellularLocation>
</comment>
<dbReference type="InterPro" id="IPR003593">
    <property type="entry name" value="AAA+_ATPase"/>
</dbReference>
<dbReference type="OrthoDB" id="9769895at2"/>
<reference evidence="10 11" key="1">
    <citation type="submission" date="2019-07" db="EMBL/GenBank/DDBJ databases">
        <title>Whole genome shotgun sequence of Deinococcus cellulosilyticus NBRC 106333.</title>
        <authorList>
            <person name="Hosoyama A."/>
            <person name="Uohara A."/>
            <person name="Ohji S."/>
            <person name="Ichikawa N."/>
        </authorList>
    </citation>
    <scope>NUCLEOTIDE SEQUENCE [LARGE SCALE GENOMIC DNA]</scope>
    <source>
        <strain evidence="10 11">NBRC 106333</strain>
    </source>
</reference>
<feature type="transmembrane region" description="Helical" evidence="7">
    <location>
        <begin position="24"/>
        <end position="46"/>
    </location>
</feature>
<keyword evidence="11" id="KW-1185">Reference proteome</keyword>
<evidence type="ECO:0000259" key="8">
    <source>
        <dbReference type="PROSITE" id="PS50893"/>
    </source>
</evidence>
<feature type="domain" description="ABC transporter" evidence="8">
    <location>
        <begin position="342"/>
        <end position="575"/>
    </location>
</feature>
<name>A0A511N010_DEIC1</name>
<dbReference type="InterPro" id="IPR039421">
    <property type="entry name" value="Type_1_exporter"/>
</dbReference>
<sequence length="579" mass="64138">MQYSLNNTNFSSLIKQILRRNPGFVVALLLWSVFWSGLMSTTPLILREIINAISSGPGIDLSKISWLFVAYVAAQELLNVAWRVWDYVKLKYTLTITRDLNNSVFSTIFGYSRQYFLQHSSGSLTRKVGALSDNIQSLFGLSENITPRVVGVVVTATILSFTNPYYGLFFVLWSGFFIWLSIYASKRSMPYSEAVAEASAQKDSNLVDALSNAVTVKLFGGEQLEAGRFGKVMDGFLKAERDLQMFFLKIRYLQGLSVALMIAALFATYHHNLKSGQATPGDVAFILAISLNMVWEVWLIGSQLSGASKVVGACVNALHAVTQDAIEEPRGNSLAEVSQGRITLSQVHFNYPESPDVLKNIHLDVLPCEHIGIVGESGSGKTTLIHLLSGLYNNYRGSIKIDGQEIREMDRQALLKHISIIPQDVSLFNRTVRENILYGKVSATEEELHAVLDMANARFVLDLPQGLDTVVGERGNLLSGGQKQRIAIARAIIKKSKIIILDEATSALDSHSESKIVDIVNHAFVDRTVLVVAHRLSTIQKMDRIIVMQQGQVVSVGTHTELRQSSALYDELVEKQKIL</sequence>
<accession>A0A511N010</accession>
<dbReference type="SUPFAM" id="SSF52540">
    <property type="entry name" value="P-loop containing nucleoside triphosphate hydrolases"/>
    <property type="match status" value="1"/>
</dbReference>
<evidence type="ECO:0000259" key="9">
    <source>
        <dbReference type="PROSITE" id="PS50929"/>
    </source>
</evidence>
<evidence type="ECO:0000313" key="11">
    <source>
        <dbReference type="Proteomes" id="UP000321306"/>
    </source>
</evidence>
<dbReference type="PANTHER" id="PTHR43394">
    <property type="entry name" value="ATP-DEPENDENT PERMEASE MDL1, MITOCHONDRIAL"/>
    <property type="match status" value="1"/>
</dbReference>
<keyword evidence="2 7" id="KW-0812">Transmembrane</keyword>
<dbReference type="InterPro" id="IPR017871">
    <property type="entry name" value="ABC_transporter-like_CS"/>
</dbReference>
<dbReference type="PANTHER" id="PTHR43394:SF1">
    <property type="entry name" value="ATP-BINDING CASSETTE SUB-FAMILY B MEMBER 10, MITOCHONDRIAL"/>
    <property type="match status" value="1"/>
</dbReference>
<dbReference type="InterPro" id="IPR003439">
    <property type="entry name" value="ABC_transporter-like_ATP-bd"/>
</dbReference>
<dbReference type="RefSeq" id="WP_146883964.1">
    <property type="nucleotide sequence ID" value="NZ_BJXB01000006.1"/>
</dbReference>
<dbReference type="GO" id="GO:0005886">
    <property type="term" value="C:plasma membrane"/>
    <property type="evidence" value="ECO:0007669"/>
    <property type="project" value="UniProtKB-SubCell"/>
</dbReference>